<dbReference type="Gene3D" id="3.40.50.1000">
    <property type="entry name" value="HAD superfamily/HAD-like"/>
    <property type="match status" value="1"/>
</dbReference>
<keyword evidence="2" id="KW-1185">Reference proteome</keyword>
<dbReference type="InterPro" id="IPR006439">
    <property type="entry name" value="HAD-SF_hydro_IA"/>
</dbReference>
<dbReference type="InterPro" id="IPR041492">
    <property type="entry name" value="HAD_2"/>
</dbReference>
<dbReference type="InterPro" id="IPR036412">
    <property type="entry name" value="HAD-like_sf"/>
</dbReference>
<dbReference type="PANTHER" id="PTHR43434">
    <property type="entry name" value="PHOSPHOGLYCOLATE PHOSPHATASE"/>
    <property type="match status" value="1"/>
</dbReference>
<dbReference type="SFLD" id="SFLDG01129">
    <property type="entry name" value="C1.5:_HAD__Beta-PGM__Phosphata"/>
    <property type="match status" value="1"/>
</dbReference>
<protein>
    <recommendedName>
        <fullName evidence="3">HAD family hydrolase</fullName>
    </recommendedName>
</protein>
<dbReference type="InterPro" id="IPR023198">
    <property type="entry name" value="PGP-like_dom2"/>
</dbReference>
<dbReference type="Gene3D" id="1.10.150.240">
    <property type="entry name" value="Putative phosphatase, domain 2"/>
    <property type="match status" value="1"/>
</dbReference>
<dbReference type="SFLD" id="SFLDS00003">
    <property type="entry name" value="Haloacid_Dehalogenase"/>
    <property type="match status" value="1"/>
</dbReference>
<comment type="caution">
    <text evidence="1">The sequence shown here is derived from an EMBL/GenBank/DDBJ whole genome shotgun (WGS) entry which is preliminary data.</text>
</comment>
<proteinExistence type="predicted"/>
<dbReference type="EMBL" id="BORW01000007">
    <property type="protein sequence ID" value="GIO67092.1"/>
    <property type="molecule type" value="Genomic_DNA"/>
</dbReference>
<dbReference type="RefSeq" id="WP_246536810.1">
    <property type="nucleotide sequence ID" value="NZ_BORW01000007.1"/>
</dbReference>
<dbReference type="Proteomes" id="UP000680638">
    <property type="component" value="Unassembled WGS sequence"/>
</dbReference>
<dbReference type="InterPro" id="IPR050155">
    <property type="entry name" value="HAD-like_hydrolase_sf"/>
</dbReference>
<dbReference type="Pfam" id="PF13419">
    <property type="entry name" value="HAD_2"/>
    <property type="match status" value="1"/>
</dbReference>
<accession>A0ABQ4LUZ1</accession>
<dbReference type="NCBIfam" id="TIGR01549">
    <property type="entry name" value="HAD-SF-IA-v1"/>
    <property type="match status" value="1"/>
</dbReference>
<evidence type="ECO:0000313" key="2">
    <source>
        <dbReference type="Proteomes" id="UP000680638"/>
    </source>
</evidence>
<organism evidence="1 2">
    <name type="scientific">Paenibacillus cookii</name>
    <dbReference type="NCBI Taxonomy" id="157839"/>
    <lineage>
        <taxon>Bacteria</taxon>
        <taxon>Bacillati</taxon>
        <taxon>Bacillota</taxon>
        <taxon>Bacilli</taxon>
        <taxon>Bacillales</taxon>
        <taxon>Paenibacillaceae</taxon>
        <taxon>Paenibacillus</taxon>
    </lineage>
</organism>
<dbReference type="PANTHER" id="PTHR43434:SF1">
    <property type="entry name" value="PHOSPHOGLYCOLATE PHOSPHATASE"/>
    <property type="match status" value="1"/>
</dbReference>
<dbReference type="PRINTS" id="PR00413">
    <property type="entry name" value="HADHALOGNASE"/>
</dbReference>
<evidence type="ECO:0008006" key="3">
    <source>
        <dbReference type="Google" id="ProtNLM"/>
    </source>
</evidence>
<dbReference type="SUPFAM" id="SSF56784">
    <property type="entry name" value="HAD-like"/>
    <property type="match status" value="1"/>
</dbReference>
<dbReference type="InterPro" id="IPR023214">
    <property type="entry name" value="HAD_sf"/>
</dbReference>
<evidence type="ECO:0000313" key="1">
    <source>
        <dbReference type="EMBL" id="GIO67092.1"/>
    </source>
</evidence>
<name>A0ABQ4LUZ1_9BACL</name>
<reference evidence="1 2" key="1">
    <citation type="submission" date="2021-03" db="EMBL/GenBank/DDBJ databases">
        <title>Antimicrobial resistance genes in bacteria isolated from Japanese honey, and their potential for conferring macrolide and lincosamide resistance in the American foulbrood pathogen Paenibacillus larvae.</title>
        <authorList>
            <person name="Okamoto M."/>
            <person name="Kumagai M."/>
            <person name="Kanamori H."/>
            <person name="Takamatsu D."/>
        </authorList>
    </citation>
    <scope>NUCLEOTIDE SEQUENCE [LARGE SCALE GENOMIC DNA]</scope>
    <source>
        <strain evidence="1 2">J21TS3</strain>
    </source>
</reference>
<gene>
    <name evidence="1" type="ORF">J21TS3_19130</name>
</gene>
<sequence length="220" mass="24518">MNGIKGIIFDMDNTLLKSKIDFAAMKLETFRFLVSRGLLSRQLDISKHTTSTLIEEAAKTGGMTEELVAEMWEIPRRFEMEGMKGAELEDGVAETLEELKGKYRMAVVTNNSNIAAEAALRDHDILDFFDVVVGRETMSSLKPSPAGFHYILDRCSDISAGEWISVGDSWIDGKASMTAGIRFISYQGDIAKMNRMGVHPYASIVDIRELRDVVGSREQI</sequence>